<dbReference type="Proteomes" id="UP001519290">
    <property type="component" value="Unassembled WGS sequence"/>
</dbReference>
<reference evidence="4 5" key="1">
    <citation type="submission" date="2021-03" db="EMBL/GenBank/DDBJ databases">
        <title>Sequencing the genomes of 1000 actinobacteria strains.</title>
        <authorList>
            <person name="Klenk H.-P."/>
        </authorList>
    </citation>
    <scope>NUCLEOTIDE SEQUENCE [LARGE SCALE GENOMIC DNA]</scope>
    <source>
        <strain evidence="4 5">DSM 14566</strain>
    </source>
</reference>
<keyword evidence="1 2" id="KW-0238">DNA-binding</keyword>
<sequence>MPKLIDHARRREELAEAAWRVLLREGVGRASVRNVAAEAGLTVNSLRHVFSTQDELLGALVLSRL</sequence>
<dbReference type="Pfam" id="PF00440">
    <property type="entry name" value="TetR_N"/>
    <property type="match status" value="1"/>
</dbReference>
<accession>A0ABS4WZH6</accession>
<organism evidence="4 5">
    <name type="scientific">Brachybacterium sacelli</name>
    <dbReference type="NCBI Taxonomy" id="173364"/>
    <lineage>
        <taxon>Bacteria</taxon>
        <taxon>Bacillati</taxon>
        <taxon>Actinomycetota</taxon>
        <taxon>Actinomycetes</taxon>
        <taxon>Micrococcales</taxon>
        <taxon>Dermabacteraceae</taxon>
        <taxon>Brachybacterium</taxon>
    </lineage>
</organism>
<evidence type="ECO:0000256" key="1">
    <source>
        <dbReference type="ARBA" id="ARBA00023125"/>
    </source>
</evidence>
<dbReference type="PROSITE" id="PS50977">
    <property type="entry name" value="HTH_TETR_2"/>
    <property type="match status" value="1"/>
</dbReference>
<feature type="DNA-binding region" description="H-T-H motif" evidence="2">
    <location>
        <begin position="31"/>
        <end position="50"/>
    </location>
</feature>
<dbReference type="InterPro" id="IPR001647">
    <property type="entry name" value="HTH_TetR"/>
</dbReference>
<keyword evidence="5" id="KW-1185">Reference proteome</keyword>
<name>A0ABS4WZH6_9MICO</name>
<dbReference type="SUPFAM" id="SSF46689">
    <property type="entry name" value="Homeodomain-like"/>
    <property type="match status" value="1"/>
</dbReference>
<dbReference type="RefSeq" id="WP_209900906.1">
    <property type="nucleotide sequence ID" value="NZ_BAAAJW010000002.1"/>
</dbReference>
<proteinExistence type="predicted"/>
<gene>
    <name evidence="4" type="ORF">JOF43_001570</name>
</gene>
<comment type="caution">
    <text evidence="4">The sequence shown here is derived from an EMBL/GenBank/DDBJ whole genome shotgun (WGS) entry which is preliminary data.</text>
</comment>
<evidence type="ECO:0000313" key="4">
    <source>
        <dbReference type="EMBL" id="MBP2381613.1"/>
    </source>
</evidence>
<feature type="domain" description="HTH tetR-type" evidence="3">
    <location>
        <begin position="8"/>
        <end position="65"/>
    </location>
</feature>
<dbReference type="Gene3D" id="1.10.357.10">
    <property type="entry name" value="Tetracycline Repressor, domain 2"/>
    <property type="match status" value="1"/>
</dbReference>
<protein>
    <submittedName>
        <fullName evidence="4">AcrR family transcriptional regulator</fullName>
    </submittedName>
</protein>
<evidence type="ECO:0000259" key="3">
    <source>
        <dbReference type="PROSITE" id="PS50977"/>
    </source>
</evidence>
<evidence type="ECO:0000313" key="5">
    <source>
        <dbReference type="Proteomes" id="UP001519290"/>
    </source>
</evidence>
<dbReference type="InterPro" id="IPR009057">
    <property type="entry name" value="Homeodomain-like_sf"/>
</dbReference>
<dbReference type="EMBL" id="JAGIOD010000001">
    <property type="protein sequence ID" value="MBP2381613.1"/>
    <property type="molecule type" value="Genomic_DNA"/>
</dbReference>
<evidence type="ECO:0000256" key="2">
    <source>
        <dbReference type="PROSITE-ProRule" id="PRU00335"/>
    </source>
</evidence>